<dbReference type="AlphaFoldDB" id="F0SC66"/>
<dbReference type="OrthoDB" id="428577at2"/>
<dbReference type="InterPro" id="IPR008928">
    <property type="entry name" value="6-hairpin_glycosidase_sf"/>
</dbReference>
<dbReference type="GO" id="GO:0052757">
    <property type="term" value="F:chondroitin hydrolase activity"/>
    <property type="evidence" value="ECO:0007669"/>
    <property type="project" value="TreeGrafter"/>
</dbReference>
<gene>
    <name evidence="5" type="ordered locus">Pedsa_0063</name>
</gene>
<reference evidence="5 6" key="1">
    <citation type="journal article" date="2011" name="Stand. Genomic Sci.">
        <title>Complete genome sequence of the gliding, heparinolytic Pedobacter saltans type strain (113).</title>
        <authorList>
            <person name="Liolios K."/>
            <person name="Sikorski J."/>
            <person name="Lu M."/>
            <person name="Nolan M."/>
            <person name="Lapidus A."/>
            <person name="Lucas S."/>
            <person name="Hammon N."/>
            <person name="Deshpande S."/>
            <person name="Cheng J.F."/>
            <person name="Tapia R."/>
            <person name="Han C."/>
            <person name="Goodwin L."/>
            <person name="Pitluck S."/>
            <person name="Huntemann M."/>
            <person name="Ivanova N."/>
            <person name="Pagani I."/>
            <person name="Mavromatis K."/>
            <person name="Ovchinikova G."/>
            <person name="Pati A."/>
            <person name="Chen A."/>
            <person name="Palaniappan K."/>
            <person name="Land M."/>
            <person name="Hauser L."/>
            <person name="Brambilla E.M."/>
            <person name="Kotsyurbenko O."/>
            <person name="Rohde M."/>
            <person name="Tindall B.J."/>
            <person name="Abt B."/>
            <person name="Goker M."/>
            <person name="Detter J.C."/>
            <person name="Woyke T."/>
            <person name="Bristow J."/>
            <person name="Eisen J.A."/>
            <person name="Markowitz V."/>
            <person name="Hugenholtz P."/>
            <person name="Klenk H.P."/>
            <person name="Kyrpides N.C."/>
        </authorList>
    </citation>
    <scope>NUCLEOTIDE SEQUENCE [LARGE SCALE GENOMIC DNA]</scope>
    <source>
        <strain evidence="6">ATCC 51119 / DSM 12145 / JCM 21818 / LMG 10337 / NBRC 100064 / NCIMB 13643</strain>
    </source>
</reference>
<dbReference type="HOGENOM" id="CLU_027158_0_0_10"/>
<evidence type="ECO:0000313" key="6">
    <source>
        <dbReference type="Proteomes" id="UP000000310"/>
    </source>
</evidence>
<feature type="binding site" evidence="4">
    <location>
        <position position="386"/>
    </location>
    <ligand>
        <name>substrate</name>
    </ligand>
</feature>
<dbReference type="KEGG" id="psn:Pedsa_0063"/>
<dbReference type="EMBL" id="CP002545">
    <property type="protein sequence ID" value="ADY50651.1"/>
    <property type="molecule type" value="Genomic_DNA"/>
</dbReference>
<sequence>MLKNSLIVGSIALVVAVSSCSSKQDFVKNDFDVAEKQYDLMLKQSTDLTSFPRTTNADGSVKGTDIWDWTQGFFPGGLWYIYEYSQDPKWKAAAEKWTEALEEAKFLTQHHDVGFVMYCSYGNAVRLETDTAKINKYNKILIQSAESALTRYYDNVGLIKSWNDKMSWDGKTLWKYPVIIDNMMNLELLFYVSKLTGDPKYRNVAISHADKTMKNHFRGDYSTYHVVDYDAKTGEVLHQQTNQGYADNSTWSRGQGWAMYGYTLMYRETKDPKYLEHAKKVSDFFINHPNLPKDKIPYWDFNVEQAGYTPDWDYKGQNKLNYIPRDASAGSLAASALLELSTYVDGAEKEKYFRTAEEMLESLSSKEYLADPGTNSGFILKHSVGSFPHNNEIDVPLIYADYYFLEALLRYNKLKESK</sequence>
<feature type="active site" description="Nucleophile" evidence="3">
    <location>
        <position position="112"/>
    </location>
</feature>
<keyword evidence="6" id="KW-1185">Reference proteome</keyword>
<evidence type="ECO:0000256" key="1">
    <source>
        <dbReference type="ARBA" id="ARBA00022801"/>
    </source>
</evidence>
<accession>F0SC66</accession>
<evidence type="ECO:0000313" key="5">
    <source>
        <dbReference type="EMBL" id="ADY50651.1"/>
    </source>
</evidence>
<dbReference type="InterPro" id="IPR052369">
    <property type="entry name" value="UG_Glycosaminoglycan_Hydrolase"/>
</dbReference>
<dbReference type="STRING" id="762903.Pedsa_0063"/>
<proteinExistence type="inferred from homology"/>
<dbReference type="PANTHER" id="PTHR36845">
    <property type="entry name" value="HYDROLASE, PUTATIVE (AFU_ORTHOLOGUE AFUA_7G05090)-RELATED"/>
    <property type="match status" value="1"/>
</dbReference>
<dbReference type="RefSeq" id="WP_013631154.1">
    <property type="nucleotide sequence ID" value="NC_015177.1"/>
</dbReference>
<evidence type="ECO:0000256" key="4">
    <source>
        <dbReference type="PIRSR" id="PIRSR610905-2"/>
    </source>
</evidence>
<dbReference type="GO" id="GO:0000272">
    <property type="term" value="P:polysaccharide catabolic process"/>
    <property type="evidence" value="ECO:0007669"/>
    <property type="project" value="TreeGrafter"/>
</dbReference>
<comment type="similarity">
    <text evidence="2">Belongs to the glycosyl hydrolase 88 family.</text>
</comment>
<name>F0SC66_PSESL</name>
<feature type="binding site" evidence="4">
    <location>
        <position position="112"/>
    </location>
    <ligand>
        <name>substrate</name>
    </ligand>
</feature>
<evidence type="ECO:0000256" key="2">
    <source>
        <dbReference type="ARBA" id="ARBA00038358"/>
    </source>
</evidence>
<feature type="binding site" evidence="4">
    <location>
        <position position="253"/>
    </location>
    <ligand>
        <name>substrate</name>
    </ligand>
</feature>
<reference evidence="6" key="2">
    <citation type="submission" date="2011-02" db="EMBL/GenBank/DDBJ databases">
        <title>The complete genome of Pedobacter saltans DSM 12145.</title>
        <authorList>
            <consortium name="US DOE Joint Genome Institute (JGI-PGF)"/>
            <person name="Lucas S."/>
            <person name="Copeland A."/>
            <person name="Lapidus A."/>
            <person name="Bruce D."/>
            <person name="Goodwin L."/>
            <person name="Pitluck S."/>
            <person name="Kyrpides N."/>
            <person name="Mavromatis K."/>
            <person name="Pagani I."/>
            <person name="Ivanova N."/>
            <person name="Ovchinnikova G."/>
            <person name="Lu M."/>
            <person name="Detter J.C."/>
            <person name="Han C."/>
            <person name="Land M."/>
            <person name="Hauser L."/>
            <person name="Markowitz V."/>
            <person name="Cheng J.-F."/>
            <person name="Hugenholtz P."/>
            <person name="Woyke T."/>
            <person name="Wu D."/>
            <person name="Tindall B."/>
            <person name="Pomrenke H.G."/>
            <person name="Brambilla E."/>
            <person name="Klenk H.-P."/>
            <person name="Eisen J.A."/>
        </authorList>
    </citation>
    <scope>NUCLEOTIDE SEQUENCE [LARGE SCALE GENOMIC DNA]</scope>
    <source>
        <strain evidence="6">ATCC 51119 / DSM 12145 / JCM 21818 / LMG 10337 / NBRC 100064 / NCIMB 13643</strain>
    </source>
</reference>
<keyword evidence="1 5" id="KW-0378">Hydrolase</keyword>
<feature type="binding site" evidence="4">
    <location>
        <position position="257"/>
    </location>
    <ligand>
        <name>substrate</name>
    </ligand>
</feature>
<organism evidence="5 6">
    <name type="scientific">Pseudopedobacter saltans (strain ATCC 51119 / DSM 12145 / JCM 21818 / CCUG 39354 / LMG 10337 / NBRC 100064 / NCIMB 13643)</name>
    <name type="common">Pedobacter saltans</name>
    <dbReference type="NCBI Taxonomy" id="762903"/>
    <lineage>
        <taxon>Bacteria</taxon>
        <taxon>Pseudomonadati</taxon>
        <taxon>Bacteroidota</taxon>
        <taxon>Sphingobacteriia</taxon>
        <taxon>Sphingobacteriales</taxon>
        <taxon>Sphingobacteriaceae</taxon>
        <taxon>Pseudopedobacter</taxon>
    </lineage>
</organism>
<dbReference type="Gene3D" id="1.50.10.10">
    <property type="match status" value="1"/>
</dbReference>
<dbReference type="eggNOG" id="COG4225">
    <property type="taxonomic scope" value="Bacteria"/>
</dbReference>
<feature type="binding site" evidence="4">
    <location>
        <position position="241"/>
    </location>
    <ligand>
        <name>substrate</name>
    </ligand>
</feature>
<dbReference type="Pfam" id="PF07470">
    <property type="entry name" value="Glyco_hydro_88"/>
    <property type="match status" value="1"/>
</dbReference>
<dbReference type="PROSITE" id="PS51257">
    <property type="entry name" value="PROKAR_LIPOPROTEIN"/>
    <property type="match status" value="1"/>
</dbReference>
<dbReference type="PANTHER" id="PTHR36845:SF1">
    <property type="entry name" value="HYDROLASE, PUTATIVE (AFU_ORTHOLOGUE AFUA_7G05090)-RELATED"/>
    <property type="match status" value="1"/>
</dbReference>
<feature type="active site" description="Proton donor" evidence="3">
    <location>
        <position position="181"/>
    </location>
</feature>
<dbReference type="Proteomes" id="UP000000310">
    <property type="component" value="Chromosome"/>
</dbReference>
<evidence type="ECO:0000256" key="3">
    <source>
        <dbReference type="PIRSR" id="PIRSR610905-1"/>
    </source>
</evidence>
<feature type="binding site" evidence="4">
    <location>
        <position position="181"/>
    </location>
    <ligand>
        <name>substrate</name>
    </ligand>
</feature>
<protein>
    <submittedName>
        <fullName evidence="5">Glycosyl hydrolase family 88</fullName>
    </submittedName>
</protein>
<dbReference type="InterPro" id="IPR010905">
    <property type="entry name" value="Glyco_hydro_88"/>
</dbReference>
<dbReference type="InterPro" id="IPR012341">
    <property type="entry name" value="6hp_glycosidase-like_sf"/>
</dbReference>
<dbReference type="SUPFAM" id="SSF48208">
    <property type="entry name" value="Six-hairpin glycosidases"/>
    <property type="match status" value="1"/>
</dbReference>